<dbReference type="Proteomes" id="UP001732700">
    <property type="component" value="Chromosome 5A"/>
</dbReference>
<evidence type="ECO:0000313" key="2">
    <source>
        <dbReference type="Proteomes" id="UP001732700"/>
    </source>
</evidence>
<keyword evidence="2" id="KW-1185">Reference proteome</keyword>
<name>A0ACD5XKN5_AVESA</name>
<proteinExistence type="predicted"/>
<protein>
    <submittedName>
        <fullName evidence="1">Uncharacterized protein</fullName>
    </submittedName>
</protein>
<organism evidence="1 2">
    <name type="scientific">Avena sativa</name>
    <name type="common">Oat</name>
    <dbReference type="NCBI Taxonomy" id="4498"/>
    <lineage>
        <taxon>Eukaryota</taxon>
        <taxon>Viridiplantae</taxon>
        <taxon>Streptophyta</taxon>
        <taxon>Embryophyta</taxon>
        <taxon>Tracheophyta</taxon>
        <taxon>Spermatophyta</taxon>
        <taxon>Magnoliopsida</taxon>
        <taxon>Liliopsida</taxon>
        <taxon>Poales</taxon>
        <taxon>Poaceae</taxon>
        <taxon>BOP clade</taxon>
        <taxon>Pooideae</taxon>
        <taxon>Poodae</taxon>
        <taxon>Poeae</taxon>
        <taxon>Poeae Chloroplast Group 1 (Aveneae type)</taxon>
        <taxon>Aveninae</taxon>
        <taxon>Avena</taxon>
    </lineage>
</organism>
<sequence length="302" mass="34525">MAKKRKELAVNVSGKPRHSIDVNRPNDKKGAGGGGGRQSAATVRRLQMYVDLPKRDSRGKILKNNLQSSELPNTRIEPDRRWFGNTRVINQKELEFLRDALRGRRSNNHDVIVNSPKLSWPLLPVLEKDARAHILDNEPFEHVFGPKGKRKRPKLSSLEYESLINKGDDSQDAFEEKHASSKLPKDEEEDGLRDLVRHNMFEKGQSKRIWGELYKVLDSSDVVVQVLDARDPMGTRCYHLEKRLKENAKHKHVVFLLNKCDLVPAWATKGWLRTLSREYPTVAFHASVNKSFGKGSLLSVLR</sequence>
<reference evidence="1" key="1">
    <citation type="submission" date="2021-05" db="EMBL/GenBank/DDBJ databases">
        <authorList>
            <person name="Scholz U."/>
            <person name="Mascher M."/>
            <person name="Fiebig A."/>
        </authorList>
    </citation>
    <scope>NUCLEOTIDE SEQUENCE [LARGE SCALE GENOMIC DNA]</scope>
</reference>
<reference evidence="1" key="2">
    <citation type="submission" date="2025-09" db="UniProtKB">
        <authorList>
            <consortium name="EnsemblPlants"/>
        </authorList>
    </citation>
    <scope>IDENTIFICATION</scope>
</reference>
<dbReference type="EnsemblPlants" id="AVESA.00010b.r2.5AG0808690.1">
    <property type="protein sequence ID" value="AVESA.00010b.r2.5AG0808690.1.CDS"/>
    <property type="gene ID" value="AVESA.00010b.r2.5AG0808690"/>
</dbReference>
<accession>A0ACD5XKN5</accession>
<evidence type="ECO:0000313" key="1">
    <source>
        <dbReference type="EnsemblPlants" id="AVESA.00010b.r2.5AG0808690.1.CDS"/>
    </source>
</evidence>